<evidence type="ECO:0000256" key="5">
    <source>
        <dbReference type="ARBA" id="ARBA00022691"/>
    </source>
</evidence>
<keyword evidence="5 10" id="KW-0949">S-adenosyl-L-methionine</keyword>
<keyword evidence="10" id="KW-0004">4Fe-4S</keyword>
<dbReference type="Pfam" id="PF04055">
    <property type="entry name" value="Radical_SAM"/>
    <property type="match status" value="1"/>
</dbReference>
<feature type="domain" description="Radical SAM core" evidence="11">
    <location>
        <begin position="1"/>
        <end position="240"/>
    </location>
</feature>
<protein>
    <recommendedName>
        <fullName evidence="3 10">Heme chaperone HemW</fullName>
    </recommendedName>
</protein>
<dbReference type="CDD" id="cd01335">
    <property type="entry name" value="Radical_SAM"/>
    <property type="match status" value="1"/>
</dbReference>
<dbReference type="RefSeq" id="WP_187786322.1">
    <property type="nucleotide sequence ID" value="NZ_JACTVA010000047.1"/>
</dbReference>
<dbReference type="SFLD" id="SFLDG01065">
    <property type="entry name" value="anaerobic_coproporphyrinogen-I"/>
    <property type="match status" value="1"/>
</dbReference>
<evidence type="ECO:0000256" key="2">
    <source>
        <dbReference type="ARBA" id="ARBA00006100"/>
    </source>
</evidence>
<keyword evidence="9 10" id="KW-0143">Chaperone</keyword>
<dbReference type="PROSITE" id="PS51918">
    <property type="entry name" value="RADICAL_SAM"/>
    <property type="match status" value="1"/>
</dbReference>
<dbReference type="SFLD" id="SFLDF00562">
    <property type="entry name" value="HemN-like__clustered_with_heat"/>
    <property type="match status" value="1"/>
</dbReference>
<proteinExistence type="inferred from homology"/>
<keyword evidence="13" id="KW-1185">Reference proteome</keyword>
<dbReference type="EMBL" id="JACTVA010000047">
    <property type="protein sequence ID" value="MBC9209187.1"/>
    <property type="molecule type" value="Genomic_DNA"/>
</dbReference>
<comment type="similarity">
    <text evidence="2">Belongs to the anaerobic coproporphyrinogen-III oxidase family. HemW subfamily.</text>
</comment>
<dbReference type="InterPro" id="IPR058240">
    <property type="entry name" value="rSAM_sf"/>
</dbReference>
<evidence type="ECO:0000256" key="7">
    <source>
        <dbReference type="ARBA" id="ARBA00023004"/>
    </source>
</evidence>
<keyword evidence="8 10" id="KW-0411">Iron-sulfur</keyword>
<gene>
    <name evidence="12" type="ORF">IBL26_20250</name>
</gene>
<comment type="cofactor">
    <cofactor evidence="1">
        <name>[4Fe-4S] cluster</name>
        <dbReference type="ChEBI" id="CHEBI:49883"/>
    </cofactor>
</comment>
<evidence type="ECO:0000313" key="13">
    <source>
        <dbReference type="Proteomes" id="UP000626026"/>
    </source>
</evidence>
<dbReference type="NCBIfam" id="TIGR00539">
    <property type="entry name" value="hemN_rel"/>
    <property type="match status" value="1"/>
</dbReference>
<evidence type="ECO:0000256" key="1">
    <source>
        <dbReference type="ARBA" id="ARBA00001966"/>
    </source>
</evidence>
<dbReference type="Gene3D" id="3.20.20.70">
    <property type="entry name" value="Aldolase class I"/>
    <property type="match status" value="1"/>
</dbReference>
<sequence length="390" mass="42631">MTEPLALYVHWPFCAAKCPYCDFNSHVREQVDAARYGAALRQELAREAARIEADAPGIRRPLASIFFGGGTPSLMPPQVVADIIADASRLFDPTPDIEITLEANPTSVEAAKLAEFRAAGVNRASLGVQALDNTALGFLGRKHDAGQAIAALEAARGLFPRLSFDLIYARPGQQQDAWRAELRQALALAADHLSLYQLTIEPGTRFATEHARGAFALPEDDDAAALYFATGEEAARFGLQPYEVSNYAKPGAESRHNLAYWRYGDYIGIGAGAHQRLMLGGELRAARRHRGPEAWLARVETDGHAVTHEESLAAMDRAREALLMGLRLAEGIDPARLQRRTGVTLAEALDPAMLTACLDEGYLEWQPDGRLVATWEGRIRLDLMLPALLR</sequence>
<keyword evidence="10" id="KW-0963">Cytoplasm</keyword>
<comment type="subcellular location">
    <subcellularLocation>
        <location evidence="10">Cytoplasm</location>
    </subcellularLocation>
</comment>
<reference evidence="12 13" key="1">
    <citation type="journal article" date="2013" name="Int. J. Syst. Evol. Microbiol.">
        <title>Roseomonas aerophila sp. nov., isolated from air.</title>
        <authorList>
            <person name="Kim S.J."/>
            <person name="Weon H.Y."/>
            <person name="Ahn J.H."/>
            <person name="Hong S.B."/>
            <person name="Seok S.J."/>
            <person name="Whang K.S."/>
            <person name="Kwon S.W."/>
        </authorList>
    </citation>
    <scope>NUCLEOTIDE SEQUENCE [LARGE SCALE GENOMIC DNA]</scope>
    <source>
        <strain evidence="12 13">NBRC 108923</strain>
    </source>
</reference>
<keyword evidence="7 10" id="KW-0408">Iron</keyword>
<dbReference type="InterPro" id="IPR034505">
    <property type="entry name" value="Coproporphyrinogen-III_oxidase"/>
</dbReference>
<dbReference type="SFLD" id="SFLDF00288">
    <property type="entry name" value="HemN-like__clustered_with_nucl"/>
    <property type="match status" value="1"/>
</dbReference>
<evidence type="ECO:0000313" key="12">
    <source>
        <dbReference type="EMBL" id="MBC9209187.1"/>
    </source>
</evidence>
<dbReference type="PANTHER" id="PTHR13932">
    <property type="entry name" value="COPROPORPHYRINIGEN III OXIDASE"/>
    <property type="match status" value="1"/>
</dbReference>
<dbReference type="InterPro" id="IPR013785">
    <property type="entry name" value="Aldolase_TIM"/>
</dbReference>
<evidence type="ECO:0000259" key="11">
    <source>
        <dbReference type="PROSITE" id="PS51918"/>
    </source>
</evidence>
<dbReference type="InterPro" id="IPR010723">
    <property type="entry name" value="HemN_C"/>
</dbReference>
<evidence type="ECO:0000256" key="4">
    <source>
        <dbReference type="ARBA" id="ARBA00022617"/>
    </source>
</evidence>
<name>A0ABR7RSW9_9PROT</name>
<evidence type="ECO:0000256" key="8">
    <source>
        <dbReference type="ARBA" id="ARBA00023014"/>
    </source>
</evidence>
<dbReference type="SMART" id="SM00729">
    <property type="entry name" value="Elp3"/>
    <property type="match status" value="1"/>
</dbReference>
<evidence type="ECO:0000256" key="10">
    <source>
        <dbReference type="RuleBase" id="RU364116"/>
    </source>
</evidence>
<comment type="function">
    <text evidence="10">Probably acts as a heme chaperone, transferring heme to an unknown acceptor. Binds one molecule of heme per monomer, possibly covalently. Binds 1 [4Fe-4S] cluster. The cluster is coordinated with 3 cysteines and an exchangeable S-adenosyl-L-methionine.</text>
</comment>
<comment type="caution">
    <text evidence="12">The sequence shown here is derived from an EMBL/GenBank/DDBJ whole genome shotgun (WGS) entry which is preliminary data.</text>
</comment>
<organism evidence="12 13">
    <name type="scientific">Teichococcus aerophilus</name>
    <dbReference type="NCBI Taxonomy" id="1224513"/>
    <lineage>
        <taxon>Bacteria</taxon>
        <taxon>Pseudomonadati</taxon>
        <taxon>Pseudomonadota</taxon>
        <taxon>Alphaproteobacteria</taxon>
        <taxon>Acetobacterales</taxon>
        <taxon>Roseomonadaceae</taxon>
        <taxon>Roseomonas</taxon>
    </lineage>
</organism>
<dbReference type="SUPFAM" id="SSF102114">
    <property type="entry name" value="Radical SAM enzymes"/>
    <property type="match status" value="1"/>
</dbReference>
<dbReference type="SFLD" id="SFLDS00029">
    <property type="entry name" value="Radical_SAM"/>
    <property type="match status" value="1"/>
</dbReference>
<keyword evidence="4 10" id="KW-0349">Heme</keyword>
<dbReference type="InterPro" id="IPR006638">
    <property type="entry name" value="Elp3/MiaA/NifB-like_rSAM"/>
</dbReference>
<evidence type="ECO:0000256" key="6">
    <source>
        <dbReference type="ARBA" id="ARBA00022723"/>
    </source>
</evidence>
<dbReference type="Proteomes" id="UP000626026">
    <property type="component" value="Unassembled WGS sequence"/>
</dbReference>
<accession>A0ABR7RSW9</accession>
<dbReference type="InterPro" id="IPR007197">
    <property type="entry name" value="rSAM"/>
</dbReference>
<dbReference type="PANTHER" id="PTHR13932:SF5">
    <property type="entry name" value="RADICAL S-ADENOSYL METHIONINE DOMAIN-CONTAINING PROTEIN 1, MITOCHONDRIAL"/>
    <property type="match status" value="1"/>
</dbReference>
<dbReference type="InterPro" id="IPR004559">
    <property type="entry name" value="HemW-like"/>
</dbReference>
<evidence type="ECO:0000256" key="9">
    <source>
        <dbReference type="ARBA" id="ARBA00023186"/>
    </source>
</evidence>
<evidence type="ECO:0000256" key="3">
    <source>
        <dbReference type="ARBA" id="ARBA00017228"/>
    </source>
</evidence>
<dbReference type="Pfam" id="PF06969">
    <property type="entry name" value="HemN_C"/>
    <property type="match status" value="1"/>
</dbReference>
<keyword evidence="6 10" id="KW-0479">Metal-binding</keyword>